<feature type="compositionally biased region" description="Pro residues" evidence="6">
    <location>
        <begin position="1906"/>
        <end position="1916"/>
    </location>
</feature>
<dbReference type="Pfam" id="PF14429">
    <property type="entry name" value="DOCK-C2"/>
    <property type="match status" value="1"/>
</dbReference>
<feature type="compositionally biased region" description="Low complexity" evidence="6">
    <location>
        <begin position="1650"/>
        <end position="1664"/>
    </location>
</feature>
<feature type="compositionally biased region" description="Basic residues" evidence="6">
    <location>
        <begin position="1860"/>
        <end position="1874"/>
    </location>
</feature>
<feature type="compositionally biased region" description="Basic residues" evidence="6">
    <location>
        <begin position="1893"/>
        <end position="1903"/>
    </location>
</feature>
<dbReference type="Pfam" id="PF23554">
    <property type="entry name" value="TPR_DOCK"/>
    <property type="match status" value="1"/>
</dbReference>
<feature type="domain" description="C2 DOCK-type" evidence="8">
    <location>
        <begin position="410"/>
        <end position="588"/>
    </location>
</feature>
<keyword evidence="2" id="KW-0963">Cytoplasm</keyword>
<dbReference type="PROSITE" id="PS51650">
    <property type="entry name" value="C2_DOCK"/>
    <property type="match status" value="1"/>
</dbReference>
<evidence type="ECO:0000256" key="2">
    <source>
        <dbReference type="ARBA" id="ARBA00022490"/>
    </source>
</evidence>
<dbReference type="GO" id="GO:0005737">
    <property type="term" value="C:cytoplasm"/>
    <property type="evidence" value="ECO:0007669"/>
    <property type="project" value="UniProtKB-SubCell"/>
</dbReference>
<dbReference type="Gene3D" id="1.20.58.740">
    <property type="match status" value="1"/>
</dbReference>
<evidence type="ECO:0000313" key="11">
    <source>
        <dbReference type="Proteomes" id="UP000694523"/>
    </source>
</evidence>
<evidence type="ECO:0000256" key="4">
    <source>
        <dbReference type="ARBA" id="ARBA00022658"/>
    </source>
</evidence>
<dbReference type="PANTHER" id="PTHR45653">
    <property type="entry name" value="DEDICATOR OF CYTOKINESIS"/>
    <property type="match status" value="1"/>
</dbReference>
<evidence type="ECO:0000256" key="3">
    <source>
        <dbReference type="ARBA" id="ARBA00022553"/>
    </source>
</evidence>
<accession>A0A8C6UGF0</accession>
<dbReference type="Pfam" id="PF16172">
    <property type="entry name" value="DOCK_N"/>
    <property type="match status" value="1"/>
</dbReference>
<dbReference type="FunFam" id="1.25.40.410:FF:000003">
    <property type="entry name" value="Dedicator of cytokinesis protein 4"/>
    <property type="match status" value="1"/>
</dbReference>
<feature type="region of interest" description="Disordered" evidence="6">
    <location>
        <begin position="1647"/>
        <end position="1667"/>
    </location>
</feature>
<evidence type="ECO:0000256" key="5">
    <source>
        <dbReference type="PROSITE-ProRule" id="PRU00983"/>
    </source>
</evidence>
<dbReference type="Gene3D" id="1.25.40.410">
    <property type="match status" value="1"/>
</dbReference>
<feature type="signal peptide" evidence="7">
    <location>
        <begin position="1"/>
        <end position="22"/>
    </location>
</feature>
<proteinExistence type="inferred from homology"/>
<name>A0A8C6UGF0_9GOBI</name>
<dbReference type="GO" id="GO:0005085">
    <property type="term" value="F:guanyl-nucleotide exchange factor activity"/>
    <property type="evidence" value="ECO:0007669"/>
    <property type="project" value="UniProtKB-KW"/>
</dbReference>
<dbReference type="GO" id="GO:0005886">
    <property type="term" value="C:plasma membrane"/>
    <property type="evidence" value="ECO:0007669"/>
    <property type="project" value="TreeGrafter"/>
</dbReference>
<feature type="compositionally biased region" description="Low complexity" evidence="6">
    <location>
        <begin position="1688"/>
        <end position="1709"/>
    </location>
</feature>
<dbReference type="InterPro" id="IPR027007">
    <property type="entry name" value="C2_DOCK-type_domain"/>
</dbReference>
<dbReference type="InterPro" id="IPR043162">
    <property type="entry name" value="DOCK_C_lobe_C"/>
</dbReference>
<dbReference type="InterPro" id="IPR043161">
    <property type="entry name" value="DOCK_C_lobe_A"/>
</dbReference>
<dbReference type="CDD" id="cd08695">
    <property type="entry name" value="C2_Dock-B"/>
    <property type="match status" value="1"/>
</dbReference>
<dbReference type="InterPro" id="IPR032376">
    <property type="entry name" value="DOCK_N"/>
</dbReference>
<dbReference type="Gene3D" id="1.20.1270.350">
    <property type="entry name" value="Dedicator of cytokinesis N-terminal subdomain"/>
    <property type="match status" value="1"/>
</dbReference>
<feature type="region of interest" description="Disordered" evidence="6">
    <location>
        <begin position="176"/>
        <end position="196"/>
    </location>
</feature>
<evidence type="ECO:0000256" key="7">
    <source>
        <dbReference type="SAM" id="SignalP"/>
    </source>
</evidence>
<keyword evidence="4" id="KW-0344">Guanine-nucleotide releasing factor</keyword>
<reference evidence="10" key="2">
    <citation type="submission" date="2025-09" db="UniProtKB">
        <authorList>
            <consortium name="Ensembl"/>
        </authorList>
    </citation>
    <scope>IDENTIFICATION</scope>
</reference>
<keyword evidence="7" id="KW-0732">Signal</keyword>
<dbReference type="Ensembl" id="ENSNMLT00000038200.1">
    <property type="protein sequence ID" value="ENSNMLP00000034297.1"/>
    <property type="gene ID" value="ENSNMLG00000021371.1"/>
</dbReference>
<feature type="region of interest" description="Disordered" evidence="6">
    <location>
        <begin position="1682"/>
        <end position="1726"/>
    </location>
</feature>
<feature type="region of interest" description="Disordered" evidence="6">
    <location>
        <begin position="1795"/>
        <end position="1919"/>
    </location>
</feature>
<dbReference type="InterPro" id="IPR056372">
    <property type="entry name" value="TPR_DOCK"/>
</dbReference>
<dbReference type="GO" id="GO:0031267">
    <property type="term" value="F:small GTPase binding"/>
    <property type="evidence" value="ECO:0007669"/>
    <property type="project" value="TreeGrafter"/>
</dbReference>
<dbReference type="InterPro" id="IPR026791">
    <property type="entry name" value="DOCK"/>
</dbReference>
<dbReference type="GO" id="GO:0007264">
    <property type="term" value="P:small GTPase-mediated signal transduction"/>
    <property type="evidence" value="ECO:0007669"/>
    <property type="project" value="InterPro"/>
</dbReference>
<feature type="compositionally biased region" description="Low complexity" evidence="6">
    <location>
        <begin position="1824"/>
        <end position="1847"/>
    </location>
</feature>
<dbReference type="Pfam" id="PF20421">
    <property type="entry name" value="DHR-2_Lobe_C"/>
    <property type="match status" value="1"/>
</dbReference>
<dbReference type="InterPro" id="IPR046773">
    <property type="entry name" value="DOCKER_Lobe_C"/>
</dbReference>
<comment type="subcellular location">
    <subcellularLocation>
        <location evidence="1">Cytoplasm</location>
    </subcellularLocation>
</comment>
<evidence type="ECO:0000256" key="6">
    <source>
        <dbReference type="SAM" id="MobiDB-lite"/>
    </source>
</evidence>
<dbReference type="InterPro" id="IPR037811">
    <property type="entry name" value="C2_Dock-B"/>
</dbReference>
<organism evidence="10 11">
    <name type="scientific">Neogobius melanostomus</name>
    <name type="common">round goby</name>
    <dbReference type="NCBI Taxonomy" id="47308"/>
    <lineage>
        <taxon>Eukaryota</taxon>
        <taxon>Metazoa</taxon>
        <taxon>Chordata</taxon>
        <taxon>Craniata</taxon>
        <taxon>Vertebrata</taxon>
        <taxon>Euteleostomi</taxon>
        <taxon>Actinopterygii</taxon>
        <taxon>Neopterygii</taxon>
        <taxon>Teleostei</taxon>
        <taxon>Neoteleostei</taxon>
        <taxon>Acanthomorphata</taxon>
        <taxon>Gobiaria</taxon>
        <taxon>Gobiiformes</taxon>
        <taxon>Gobioidei</taxon>
        <taxon>Gobiidae</taxon>
        <taxon>Benthophilinae</taxon>
        <taxon>Neogobiini</taxon>
        <taxon>Neogobius</taxon>
    </lineage>
</organism>
<feature type="chain" id="PRO_5034444852" evidence="7">
    <location>
        <begin position="23"/>
        <end position="1967"/>
    </location>
</feature>
<dbReference type="PANTHER" id="PTHR45653:SF4">
    <property type="entry name" value="DEDICATOR OF CYTOKINESIS PROTEIN 3"/>
    <property type="match status" value="1"/>
</dbReference>
<dbReference type="FunFam" id="2.60.40.150:FF:000045">
    <property type="entry name" value="Dedicator of cytokinesis protein 4"/>
    <property type="match status" value="1"/>
</dbReference>
<feature type="compositionally biased region" description="Polar residues" evidence="6">
    <location>
        <begin position="178"/>
        <end position="189"/>
    </location>
</feature>
<evidence type="ECO:0000256" key="1">
    <source>
        <dbReference type="ARBA" id="ARBA00004496"/>
    </source>
</evidence>
<feature type="domain" description="DOCKER" evidence="9">
    <location>
        <begin position="1202"/>
        <end position="1609"/>
    </location>
</feature>
<keyword evidence="3" id="KW-0597">Phosphoprotein</keyword>
<evidence type="ECO:0000259" key="8">
    <source>
        <dbReference type="PROSITE" id="PS51650"/>
    </source>
</evidence>
<dbReference type="InterPro" id="IPR046770">
    <property type="entry name" value="DOCKER_Lobe_B"/>
</dbReference>
<protein>
    <submittedName>
        <fullName evidence="10">Dedicator of cytokinesis 3</fullName>
    </submittedName>
</protein>
<evidence type="ECO:0000313" key="10">
    <source>
        <dbReference type="Ensembl" id="ENSNMLP00000034297.1"/>
    </source>
</evidence>
<dbReference type="PROSITE" id="PS51651">
    <property type="entry name" value="DOCKER"/>
    <property type="match status" value="1"/>
</dbReference>
<dbReference type="InterPro" id="IPR046769">
    <property type="entry name" value="DOCKER_Lobe_A"/>
</dbReference>
<evidence type="ECO:0000259" key="9">
    <source>
        <dbReference type="PROSITE" id="PS51651"/>
    </source>
</evidence>
<dbReference type="Pfam" id="PF06920">
    <property type="entry name" value="DHR-2_Lobe_A"/>
    <property type="match status" value="1"/>
</dbReference>
<dbReference type="InterPro" id="IPR027357">
    <property type="entry name" value="DOCKER_dom"/>
</dbReference>
<reference evidence="10" key="1">
    <citation type="submission" date="2025-08" db="UniProtKB">
        <authorList>
            <consortium name="Ensembl"/>
        </authorList>
    </citation>
    <scope>IDENTIFICATION</scope>
</reference>
<sequence length="1967" mass="227092">MIISFACVFTVICNFRSSTCQALVLEIGETVQILEKSEGWYRGFSTKKPSIKVIIAIFANCCANTQVKNLTKKKHSMLCTATKTQKERMTRHTNKHKVDLFHKLRHVMNELIDLRRQLIQGHLAQDQTREIKRHITVRLDWGNEHLGLDLVPRKDFETVDPDQISVSELYKMHVSSRHCGQQNTNQGDSPRQRHGESCRVPVSHHLFINLKSFTYNSISEDADVYFSLYDSREAKQISEKFMVKLNKNGGPKNPEKVDRLCALFTDLSSKDLKRDLYIVAHVIRTGRMLLNDSKKGPPHVQYRRPYGCAVLAMSDVFHTITDLKEEKDFVLKVYTCNNENEWYQVHENIIRKSNTKYSAPSTNYGLIISLQLLRGELETIRRENQAVFNRALALTRKLGFPDVILPGDTRNDLYLTLERGEFERGGKSVQKNIEVTLYVLYADGDTLKDCISLGTGEPNTSEYRSFVLYHNNSPRWSEMVKLPIPIDRFRGSHLRFEFRHCSTKDKGEKKLFGFAFTPLMREDGTTLSDEVHELYVYKCDENATFCNQGLYLSLPCCKEDFNSCSNLPTNLPFQRSPKETFWVSTILCSTKLTQNVDLLALLNWKAHPDRVLDILGRLRQISGEEIIKFLRDVLDTLFCLLDDNTDKYGPLVFQSLVFIINLLRDSRFYHFRPVIDAYIQNNFAGALAYKELIRCLKWYMDRSAEVVRQDHIQEAMRALEYLFKFIVQSRILYSRATCGMEEEQFRASIQELFQSIRFVLSLDSRSSENLVFTQAALLNSFPDIFDELLQMFTVQEVAEYVRGTLGSMPSTVDIGQSMDVVKLQSIARTVESRLFFFPESRSILLPVVLHHIHLHLRQQRELLICSGILSSIFSIIKSSSMESSVQEEVEMMVESLLDVLLQTLLSIMSKSHSVETSRGQRCPQCTAEITGEYVSCLLSLLRLMTEIHFHHLLNNFHSKEELKEFLLKIFCVFRNLMKLTIFPRDWSVMRLLTSHIIVVTTQFLSPALHKNFSEADFDFKVWNSFFSLTVLYINQPSLQLESLSPAKRKKVLDKYGDLRVVMAYELYSMWQKLGDNKPHFIPGMMGPFLGVTIVPQTEVRNIMIPIFHDMMDWEQRKNGNFKQVEAELMDKLDSMVSDGKGDDNHRELFSLYGNSLFLICSLLEKIEQETWRETGISYVTSVTRLVERLLDYRIRKLENFYKSEVNKEDMYIRYIHKLCDLHLQAEDFTEAAFTLLLYWELLHWEDRPLRDFLHYPCQSEWQRKENLSRKILHYFNKGKCWEYGISLCRELAFQYENLYDYQSLSWIRKMEAAYYDNIIEQQRIEPEFFRMGFYGRKFPFFLRNKEFVCRGYDYERLEDFQQRMLGEFPQAIAMQHPNLPDDTILQSDAQYLQIYAVTPVSDISDVPQLDRVPERIKSFYRINNVTRFHYDRPFHKGPKDRENEFRSLWIERTTLILSRPLPGISRWAEVERREVMEVSPLENAIYVVENKTQELRTLISQYQHRQHHGNINPLSMLLNGVIDAAVNGGIARYQEAFFDKDYISCHPEDTERVTQLKDLMQEQVHILGVGLAVHEKLVHPEMRPLHKKLVDQFHMMRTSLHHGVPGVDRFGPAGCTGVNSPRGILPTHSHMSPESVRLMHRHSPLNLQGSIRHSSSSLSSHTSSEAGNLVIMTDGLMGEHPEEAMHMQPSPSSSSLSSIRSNSSQIINSAPSSARGSPSLPDKAKHNREVMMLLPSHRERANNMYYNMAENGQNNHMQRALIQQVSPCKPCADPHMNLQEKGHFLMHCDAFHHQSTEPPTALPVRSLRKSPLHPIPGSPTSPQSALGGSNSTLSGSASSGVSSLSESNFGGQYPDPTPHQHTHQHPHAHPHAHSHMGLDTGHSHGQPPVQHHPMPHGPHHISYRRPQPPPSVPPKPYLREGCIPEEELAPQPIPLPRRIFHSPHGHRDDGVKHAWETCISEEHEEAQ</sequence>
<keyword evidence="11" id="KW-1185">Reference proteome</keyword>
<dbReference type="Pfam" id="PF20422">
    <property type="entry name" value="DHR-2_Lobe_B"/>
    <property type="match status" value="1"/>
</dbReference>
<dbReference type="Gene3D" id="2.60.40.150">
    <property type="entry name" value="C2 domain"/>
    <property type="match status" value="1"/>
</dbReference>
<dbReference type="InterPro" id="IPR035892">
    <property type="entry name" value="C2_domain_sf"/>
</dbReference>
<dbReference type="InterPro" id="IPR042455">
    <property type="entry name" value="DOCK_N_sub1"/>
</dbReference>
<dbReference type="Proteomes" id="UP000694523">
    <property type="component" value="Unplaced"/>
</dbReference>
<dbReference type="Gene3D" id="2.30.30.40">
    <property type="entry name" value="SH3 Domains"/>
    <property type="match status" value="1"/>
</dbReference>
<comment type="similarity">
    <text evidence="5">Belongs to the DOCK family.</text>
</comment>